<dbReference type="InterPro" id="IPR020013">
    <property type="entry name" value="Flagellar_FlgE/F/G"/>
</dbReference>
<evidence type="ECO:0000313" key="10">
    <source>
        <dbReference type="EMBL" id="GAA4888659.1"/>
    </source>
</evidence>
<feature type="domain" description="Flagellar hook protein FlgE/F/G-like D1" evidence="9">
    <location>
        <begin position="81"/>
        <end position="144"/>
    </location>
</feature>
<comment type="similarity">
    <text evidence="2 6">Belongs to the flagella basal body rod proteins family.</text>
</comment>
<keyword evidence="11" id="KW-1185">Reference proteome</keyword>
<dbReference type="InterPro" id="IPR001444">
    <property type="entry name" value="Flag_bb_rod_N"/>
</dbReference>
<feature type="domain" description="Flagellar basal-body/hook protein C-terminal" evidence="8">
    <location>
        <begin position="194"/>
        <end position="238"/>
    </location>
</feature>
<dbReference type="InterPro" id="IPR012836">
    <property type="entry name" value="FlgF"/>
</dbReference>
<dbReference type="RefSeq" id="WP_345335487.1">
    <property type="nucleotide sequence ID" value="NZ_BAABJZ010000077.1"/>
</dbReference>
<gene>
    <name evidence="10" type="ORF">GCM10023333_22480</name>
</gene>
<proteinExistence type="inferred from homology"/>
<evidence type="ECO:0000259" key="7">
    <source>
        <dbReference type="Pfam" id="PF00460"/>
    </source>
</evidence>
<reference evidence="11" key="1">
    <citation type="journal article" date="2019" name="Int. J. Syst. Evol. Microbiol.">
        <title>The Global Catalogue of Microorganisms (GCM) 10K type strain sequencing project: providing services to taxonomists for standard genome sequencing and annotation.</title>
        <authorList>
            <consortium name="The Broad Institute Genomics Platform"/>
            <consortium name="The Broad Institute Genome Sequencing Center for Infectious Disease"/>
            <person name="Wu L."/>
            <person name="Ma J."/>
        </authorList>
    </citation>
    <scope>NUCLEOTIDE SEQUENCE [LARGE SCALE GENOMIC DNA]</scope>
    <source>
        <strain evidence="11">JCM 18401</strain>
    </source>
</reference>
<dbReference type="NCBIfam" id="TIGR03506">
    <property type="entry name" value="FlgEFG_subfam"/>
    <property type="match status" value="1"/>
</dbReference>
<evidence type="ECO:0000259" key="8">
    <source>
        <dbReference type="Pfam" id="PF06429"/>
    </source>
</evidence>
<dbReference type="PANTHER" id="PTHR30435:SF18">
    <property type="entry name" value="FLAGELLAR BASAL-BODY ROD PROTEIN FLGF"/>
    <property type="match status" value="1"/>
</dbReference>
<comment type="caution">
    <text evidence="10">The sequence shown here is derived from an EMBL/GenBank/DDBJ whole genome shotgun (WGS) entry which is preliminary data.</text>
</comment>
<comment type="subunit">
    <text evidence="4 6">The basal body constitutes a major portion of the flagellar organelle and consists of five rings (E,L,P,S, and M) mounted on a central rod. The rod consists of about 26 subunits of FlgG in the distal portion, and FlgB, FlgC and FlgF are thought to build up the proximal portion of the rod with about 6 subunits each.</text>
</comment>
<dbReference type="SUPFAM" id="SSF117143">
    <property type="entry name" value="Flagellar hook protein flgE"/>
    <property type="match status" value="1"/>
</dbReference>
<evidence type="ECO:0000259" key="9">
    <source>
        <dbReference type="Pfam" id="PF22692"/>
    </source>
</evidence>
<dbReference type="NCBIfam" id="NF009280">
    <property type="entry name" value="PRK12640.1"/>
    <property type="match status" value="1"/>
</dbReference>
<keyword evidence="10" id="KW-0282">Flagellum</keyword>
<dbReference type="InterPro" id="IPR053967">
    <property type="entry name" value="LlgE_F_G-like_D1"/>
</dbReference>
<evidence type="ECO:0000313" key="11">
    <source>
        <dbReference type="Proteomes" id="UP001499988"/>
    </source>
</evidence>
<evidence type="ECO:0000256" key="4">
    <source>
        <dbReference type="ARBA" id="ARBA00038560"/>
    </source>
</evidence>
<accession>A0ABP9EVZ9</accession>
<evidence type="ECO:0000256" key="6">
    <source>
        <dbReference type="RuleBase" id="RU362116"/>
    </source>
</evidence>
<evidence type="ECO:0000256" key="1">
    <source>
        <dbReference type="ARBA" id="ARBA00004117"/>
    </source>
</evidence>
<dbReference type="EMBL" id="BAABJZ010000077">
    <property type="protein sequence ID" value="GAA4888659.1"/>
    <property type="molecule type" value="Genomic_DNA"/>
</dbReference>
<protein>
    <recommendedName>
        <fullName evidence="5 6">Flagellar basal-body rod protein FlgF</fullName>
    </recommendedName>
</protein>
<feature type="domain" description="Flagellar basal body rod protein N-terminal" evidence="7">
    <location>
        <begin position="5"/>
        <end position="35"/>
    </location>
</feature>
<dbReference type="Proteomes" id="UP001499988">
    <property type="component" value="Unassembled WGS sequence"/>
</dbReference>
<keyword evidence="10" id="KW-0966">Cell projection</keyword>
<name>A0ABP9EVZ9_9GAMM</name>
<keyword evidence="10" id="KW-0969">Cilium</keyword>
<dbReference type="Pfam" id="PF00460">
    <property type="entry name" value="Flg_bb_rod"/>
    <property type="match status" value="1"/>
</dbReference>
<sequence length="242" mass="25571">MDKLLYTAVSGASRTLEAQAIRANNLANANTAGFRADLERVQHHQLDGVGQPTRVLAQTQSAGTSLSSGAMMATGRDLDVAIQGEGWFTVQVDDGEAYTRAGGFTLTDDGLLQLDGRLVMGIDGPLQLPEYRELEISKDGSVSVMPAEGGLTEEIGQLKLVNPDSALMSKASDGLMRFDGGVAAPQDEEVATVSGFLEGSNVQAIDELLASMNLGRQFEVQIKLMKSAETLAQAGNRLVRGS</sequence>
<organism evidence="10 11">
    <name type="scientific">Ferrimonas pelagia</name>
    <dbReference type="NCBI Taxonomy" id="1177826"/>
    <lineage>
        <taxon>Bacteria</taxon>
        <taxon>Pseudomonadati</taxon>
        <taxon>Pseudomonadota</taxon>
        <taxon>Gammaproteobacteria</taxon>
        <taxon>Alteromonadales</taxon>
        <taxon>Ferrimonadaceae</taxon>
        <taxon>Ferrimonas</taxon>
    </lineage>
</organism>
<dbReference type="Pfam" id="PF06429">
    <property type="entry name" value="Flg_bbr_C"/>
    <property type="match status" value="1"/>
</dbReference>
<evidence type="ECO:0000256" key="3">
    <source>
        <dbReference type="ARBA" id="ARBA00023143"/>
    </source>
</evidence>
<evidence type="ECO:0000256" key="5">
    <source>
        <dbReference type="ARBA" id="ARBA00040228"/>
    </source>
</evidence>
<keyword evidence="3 6" id="KW-0975">Bacterial flagellum</keyword>
<comment type="subcellular location">
    <subcellularLocation>
        <location evidence="1 6">Bacterial flagellum basal body</location>
    </subcellularLocation>
</comment>
<dbReference type="Pfam" id="PF22692">
    <property type="entry name" value="LlgE_F_G_D1"/>
    <property type="match status" value="1"/>
</dbReference>
<dbReference type="PANTHER" id="PTHR30435">
    <property type="entry name" value="FLAGELLAR PROTEIN"/>
    <property type="match status" value="1"/>
</dbReference>
<evidence type="ECO:0000256" key="2">
    <source>
        <dbReference type="ARBA" id="ARBA00009677"/>
    </source>
</evidence>
<dbReference type="InterPro" id="IPR037925">
    <property type="entry name" value="FlgE/F/G-like"/>
</dbReference>
<dbReference type="NCBIfam" id="TIGR02490">
    <property type="entry name" value="flgF"/>
    <property type="match status" value="1"/>
</dbReference>
<dbReference type="InterPro" id="IPR010930">
    <property type="entry name" value="Flg_bb/hook_C_dom"/>
</dbReference>